<sequence length="54" mass="6117">MMSQLTWWQGKKSNDTVVLPPNFMIYVMNLLHVTKLGYGCVCNGGAQKKQTKNN</sequence>
<protein>
    <submittedName>
        <fullName evidence="1">Uncharacterized protein</fullName>
    </submittedName>
</protein>
<name>A0A0B6YBG8_9EUPU</name>
<reference evidence="1" key="1">
    <citation type="submission" date="2014-12" db="EMBL/GenBank/DDBJ databases">
        <title>Insight into the proteome of Arion vulgaris.</title>
        <authorList>
            <person name="Aradska J."/>
            <person name="Bulat T."/>
            <person name="Smidak R."/>
            <person name="Sarate P."/>
            <person name="Gangsoo J."/>
            <person name="Sialana F."/>
            <person name="Bilban M."/>
            <person name="Lubec G."/>
        </authorList>
    </citation>
    <scope>NUCLEOTIDE SEQUENCE</scope>
    <source>
        <tissue evidence="1">Skin</tissue>
    </source>
</reference>
<organism evidence="1">
    <name type="scientific">Arion vulgaris</name>
    <dbReference type="NCBI Taxonomy" id="1028688"/>
    <lineage>
        <taxon>Eukaryota</taxon>
        <taxon>Metazoa</taxon>
        <taxon>Spiralia</taxon>
        <taxon>Lophotrochozoa</taxon>
        <taxon>Mollusca</taxon>
        <taxon>Gastropoda</taxon>
        <taxon>Heterobranchia</taxon>
        <taxon>Euthyneura</taxon>
        <taxon>Panpulmonata</taxon>
        <taxon>Eupulmonata</taxon>
        <taxon>Stylommatophora</taxon>
        <taxon>Helicina</taxon>
        <taxon>Arionoidea</taxon>
        <taxon>Arionidae</taxon>
        <taxon>Arion</taxon>
    </lineage>
</organism>
<accession>A0A0B6YBG8</accession>
<dbReference type="EMBL" id="HACG01006306">
    <property type="protein sequence ID" value="CEK53171.1"/>
    <property type="molecule type" value="Transcribed_RNA"/>
</dbReference>
<proteinExistence type="predicted"/>
<gene>
    <name evidence="1" type="primary">ORF19327</name>
</gene>
<evidence type="ECO:0000313" key="1">
    <source>
        <dbReference type="EMBL" id="CEK53171.1"/>
    </source>
</evidence>
<dbReference type="AlphaFoldDB" id="A0A0B6YBG8"/>